<dbReference type="PANTHER" id="PTHR35381:SF1">
    <property type="entry name" value="EF-HAND DOMAIN-CONTAINING PROTEIN"/>
    <property type="match status" value="1"/>
</dbReference>
<dbReference type="EMBL" id="JNBS01000548">
    <property type="protein sequence ID" value="OQS04803.1"/>
    <property type="molecule type" value="Genomic_DNA"/>
</dbReference>
<dbReference type="AlphaFoldDB" id="A0A1W0A3E1"/>
<dbReference type="Proteomes" id="UP000243217">
    <property type="component" value="Unassembled WGS sequence"/>
</dbReference>
<evidence type="ECO:0008006" key="4">
    <source>
        <dbReference type="Google" id="ProtNLM"/>
    </source>
</evidence>
<gene>
    <name evidence="2" type="ORF">THRCLA_02988</name>
</gene>
<organism evidence="2 3">
    <name type="scientific">Thraustotheca clavata</name>
    <dbReference type="NCBI Taxonomy" id="74557"/>
    <lineage>
        <taxon>Eukaryota</taxon>
        <taxon>Sar</taxon>
        <taxon>Stramenopiles</taxon>
        <taxon>Oomycota</taxon>
        <taxon>Saprolegniomycetes</taxon>
        <taxon>Saprolegniales</taxon>
        <taxon>Achlyaceae</taxon>
        <taxon>Thraustotheca</taxon>
    </lineage>
</organism>
<protein>
    <recommendedName>
        <fullName evidence="4">EF-hand domain-containing protein</fullName>
    </recommendedName>
</protein>
<feature type="compositionally biased region" description="Polar residues" evidence="1">
    <location>
        <begin position="21"/>
        <end position="32"/>
    </location>
</feature>
<keyword evidence="3" id="KW-1185">Reference proteome</keyword>
<feature type="non-terminal residue" evidence="2">
    <location>
        <position position="1"/>
    </location>
</feature>
<reference evidence="2 3" key="1">
    <citation type="journal article" date="2014" name="Genome Biol. Evol.">
        <title>The secreted proteins of Achlya hypogyna and Thraustotheca clavata identify the ancestral oomycete secretome and reveal gene acquisitions by horizontal gene transfer.</title>
        <authorList>
            <person name="Misner I."/>
            <person name="Blouin N."/>
            <person name="Leonard G."/>
            <person name="Richards T.A."/>
            <person name="Lane C.E."/>
        </authorList>
    </citation>
    <scope>NUCLEOTIDE SEQUENCE [LARGE SCALE GENOMIC DNA]</scope>
    <source>
        <strain evidence="2 3">ATCC 34112</strain>
    </source>
</reference>
<feature type="region of interest" description="Disordered" evidence="1">
    <location>
        <begin position="12"/>
        <end position="32"/>
    </location>
</feature>
<evidence type="ECO:0000256" key="1">
    <source>
        <dbReference type="SAM" id="MobiDB-lite"/>
    </source>
</evidence>
<accession>A0A1W0A3E1</accession>
<evidence type="ECO:0000313" key="3">
    <source>
        <dbReference type="Proteomes" id="UP000243217"/>
    </source>
</evidence>
<proteinExistence type="predicted"/>
<sequence length="599" mass="67962">FFNKFSDKFCQNSKTKRGKGATNSTATTPRQVTNVPVKATSTRPATTPSRVCGQPKPALFQPTLVSTLPAKKAEETEQVLLRRHKHQEMAQQLYHNIHTFTPQLNPNSKDIVREKRGCEEYNPYDALYEDASARRAKKQEKEEAYLKQFPFKPDIGLHQPPVSPNDWVTRLAVVEHDKLEEKKRKLMEKHAVAKDATTGRPYFTPEVGRSPQFARNDTNLPIGEFLYQTRHELHQIHQTLQKEQQDSLKASQTQSFMSSASRALLETRKARSYDQIYKLLKQACLPPSPTSKQNNDALNPALLPVDSLPLELAHVAQCLFDVCGYNVIEKNAFHELMNKTLSQCPGLTHTQVLFFSDKSTPLSSKAQQEAEEEHELTFRPKINTTSIDRPKNVNVYEQLHGYHKTYKAKLDARKAKYDEILDKECPFQPQLVAKNKFNDMYDGLPDDEKISDEDAVTLQTSKPLARPYVRPIGDDYPTEDFSSIHQSNVNRSPLGPIRPQVFSYPDQSTSSLIKKHHEVDEDDHATMKNMVVHPLTMTKAPESLQTIEENKEVATSVRSSPMLLLFGGLSNPSECSNAEVSISYQELSKSTEEELINTT</sequence>
<comment type="caution">
    <text evidence="2">The sequence shown here is derived from an EMBL/GenBank/DDBJ whole genome shotgun (WGS) entry which is preliminary data.</text>
</comment>
<dbReference type="PANTHER" id="PTHR35381">
    <property type="entry name" value="EF-HAND DOMAIN-CONTAINING PROTEIN"/>
    <property type="match status" value="1"/>
</dbReference>
<evidence type="ECO:0000313" key="2">
    <source>
        <dbReference type="EMBL" id="OQS04803.1"/>
    </source>
</evidence>
<dbReference type="OrthoDB" id="75192at2759"/>
<name>A0A1W0A3E1_9STRA</name>